<dbReference type="AlphaFoldDB" id="I1PYK7"/>
<dbReference type="PANTHER" id="PTHR47967">
    <property type="entry name" value="OS07G0603500 PROTEIN-RELATED"/>
    <property type="match status" value="1"/>
</dbReference>
<feature type="signal peptide" evidence="7">
    <location>
        <begin position="1"/>
        <end position="23"/>
    </location>
</feature>
<feature type="chain" id="PRO_5003649503" description="Peptidase A1 domain-containing protein" evidence="7">
    <location>
        <begin position="24"/>
        <end position="536"/>
    </location>
</feature>
<keyword evidence="5" id="KW-0325">Glycoprotein</keyword>
<feature type="region of interest" description="Disordered" evidence="6">
    <location>
        <begin position="512"/>
        <end position="536"/>
    </location>
</feature>
<evidence type="ECO:0000256" key="2">
    <source>
        <dbReference type="ARBA" id="ARBA00022670"/>
    </source>
</evidence>
<dbReference type="KEGG" id="ogl:127773293"/>
<evidence type="ECO:0000256" key="1">
    <source>
        <dbReference type="ARBA" id="ARBA00007447"/>
    </source>
</evidence>
<dbReference type="InterPro" id="IPR033121">
    <property type="entry name" value="PEPTIDASE_A1"/>
</dbReference>
<dbReference type="Proteomes" id="UP000007306">
    <property type="component" value="Chromosome 5"/>
</dbReference>
<dbReference type="PANTHER" id="PTHR47967:SF84">
    <property type="entry name" value="OS05G0596000 PROTEIN"/>
    <property type="match status" value="1"/>
</dbReference>
<dbReference type="Pfam" id="PF14543">
    <property type="entry name" value="TAXi_N"/>
    <property type="match status" value="1"/>
</dbReference>
<evidence type="ECO:0000313" key="10">
    <source>
        <dbReference type="Proteomes" id="UP000007306"/>
    </source>
</evidence>
<feature type="compositionally biased region" description="Acidic residues" evidence="6">
    <location>
        <begin position="31"/>
        <end position="41"/>
    </location>
</feature>
<dbReference type="GO" id="GO:0006508">
    <property type="term" value="P:proteolysis"/>
    <property type="evidence" value="ECO:0007669"/>
    <property type="project" value="UniProtKB-KW"/>
</dbReference>
<gene>
    <name evidence="9" type="primary">LOC127773293</name>
</gene>
<dbReference type="EnsemblPlants" id="ORGLA05G0245500.1">
    <property type="protein sequence ID" value="ORGLA05G0245500.1"/>
    <property type="gene ID" value="ORGLA05G0245500"/>
</dbReference>
<evidence type="ECO:0000256" key="5">
    <source>
        <dbReference type="ARBA" id="ARBA00023180"/>
    </source>
</evidence>
<sequence length="536" mass="57947">MMPAGPGPLVVVLLLSLLLLVAGIHGRLQHEEEEEEEEVQDQEGGSSSFTLPVWAPHVPESGEERREHFRALMAKDMRRMMRQVPELMSKTDMFELPMRSALNIAQVGMYVVVVRIGTPALPYSLALETANEVTWINCRLRRRKGKHPGRPHVPPAATTMSIQVDDDGGGGGGSGGKSKVTKVIMNWYRPAKSSSWRRFRCSQRACMDLPYNTCESPDQNTSCTYYQVMKDSTITSGIYGQEKATVAVSDGTMKKLPGLVIGCSTFEHGGAVNSHDGILSLGNSPSSFGIAAARRFGGRLSFCLLATTSGRNASSYLTFGANPAVQAPGTMETPLLYRDVAYGAHVTGILVGGQPLDIPPEVWDEGPLGNDNPEAGIILDTGTSITYLVSAVYDPVTAALDSHLAHLPKAEIKGFEYCYNWTFAGDGVDPAHNVTIPSFSIEMAGDARLAADAKSIVVPEVVPGVVCLGFNRISQGPSIIGNVLMQEHIWEIDHMSTVLRFRKDKCINHQQLNRHHKKASSSSSSSSSSPPPYPAA</sequence>
<evidence type="ECO:0000256" key="7">
    <source>
        <dbReference type="SAM" id="SignalP"/>
    </source>
</evidence>
<proteinExistence type="inferred from homology"/>
<keyword evidence="4" id="KW-0378">Hydrolase</keyword>
<evidence type="ECO:0000256" key="6">
    <source>
        <dbReference type="SAM" id="MobiDB-lite"/>
    </source>
</evidence>
<evidence type="ECO:0000256" key="4">
    <source>
        <dbReference type="ARBA" id="ARBA00022801"/>
    </source>
</evidence>
<dbReference type="SUPFAM" id="SSF50630">
    <property type="entry name" value="Acid proteases"/>
    <property type="match status" value="1"/>
</dbReference>
<dbReference type="FunFam" id="2.40.70.10:FF:000121">
    <property type="entry name" value="Eukaryotic aspartyl protease family protein"/>
    <property type="match status" value="1"/>
</dbReference>
<keyword evidence="7" id="KW-0732">Signal</keyword>
<dbReference type="InterPro" id="IPR051708">
    <property type="entry name" value="Plant_Aspart_Prot_A1"/>
</dbReference>
<comment type="similarity">
    <text evidence="1">Belongs to the peptidase A1 family.</text>
</comment>
<reference evidence="9" key="1">
    <citation type="submission" date="2015-06" db="UniProtKB">
        <authorList>
            <consortium name="EnsemblPlants"/>
        </authorList>
    </citation>
    <scope>IDENTIFICATION</scope>
</reference>
<dbReference type="PROSITE" id="PS51767">
    <property type="entry name" value="PEPTIDASE_A1"/>
    <property type="match status" value="1"/>
</dbReference>
<feature type="region of interest" description="Disordered" evidence="6">
    <location>
        <begin position="31"/>
        <end position="62"/>
    </location>
</feature>
<dbReference type="RefSeq" id="XP_052155296.1">
    <property type="nucleotide sequence ID" value="XM_052299336.1"/>
</dbReference>
<evidence type="ECO:0000313" key="9">
    <source>
        <dbReference type="EnsemblPlants" id="ORGLA05G0245500.1"/>
    </source>
</evidence>
<dbReference type="eggNOG" id="KOG1339">
    <property type="taxonomic scope" value="Eukaryota"/>
</dbReference>
<dbReference type="InterPro" id="IPR032799">
    <property type="entry name" value="TAXi_C"/>
</dbReference>
<feature type="domain" description="Peptidase A1" evidence="8">
    <location>
        <begin position="110"/>
        <end position="502"/>
    </location>
</feature>
<dbReference type="CDD" id="cd05476">
    <property type="entry name" value="pepsin_A_like_plant"/>
    <property type="match status" value="1"/>
</dbReference>
<reference evidence="9 10" key="2">
    <citation type="submission" date="2018-04" db="EMBL/GenBank/DDBJ databases">
        <title>OglaRS2 (Oryza glaberrima Reference Sequence Version 2).</title>
        <authorList>
            <person name="Zhang J."/>
            <person name="Kudrna D."/>
            <person name="Lee S."/>
            <person name="Talag J."/>
            <person name="Rajasekar S."/>
            <person name="Wing R.A."/>
        </authorList>
    </citation>
    <scope>NUCLEOTIDE SEQUENCE [LARGE SCALE GENOMIC DNA]</scope>
    <source>
        <strain evidence="9 10">cv. IRGC 96717</strain>
    </source>
</reference>
<keyword evidence="3" id="KW-0064">Aspartyl protease</keyword>
<dbReference type="GeneID" id="127773293"/>
<dbReference type="STRING" id="4538.I1PYK7"/>
<dbReference type="HOGENOM" id="CLU_005738_8_0_1"/>
<keyword evidence="10" id="KW-1185">Reference proteome</keyword>
<dbReference type="InterPro" id="IPR032861">
    <property type="entry name" value="TAXi_N"/>
</dbReference>
<accession>I1PYK7</accession>
<evidence type="ECO:0000259" key="8">
    <source>
        <dbReference type="PROSITE" id="PS51767"/>
    </source>
</evidence>
<protein>
    <recommendedName>
        <fullName evidence="8">Peptidase A1 domain-containing protein</fullName>
    </recommendedName>
</protein>
<dbReference type="InterPro" id="IPR021109">
    <property type="entry name" value="Peptidase_aspartic_dom_sf"/>
</dbReference>
<feature type="region of interest" description="Disordered" evidence="6">
    <location>
        <begin position="144"/>
        <end position="176"/>
    </location>
</feature>
<dbReference type="Gene3D" id="2.40.70.10">
    <property type="entry name" value="Acid Proteases"/>
    <property type="match status" value="2"/>
</dbReference>
<dbReference type="OMA" id="DPAHNVT"/>
<name>I1PYK7_ORYGL</name>
<organism evidence="9 10">
    <name type="scientific">Oryza glaberrima</name>
    <name type="common">African rice</name>
    <dbReference type="NCBI Taxonomy" id="4538"/>
    <lineage>
        <taxon>Eukaryota</taxon>
        <taxon>Viridiplantae</taxon>
        <taxon>Streptophyta</taxon>
        <taxon>Embryophyta</taxon>
        <taxon>Tracheophyta</taxon>
        <taxon>Spermatophyta</taxon>
        <taxon>Magnoliopsida</taxon>
        <taxon>Liliopsida</taxon>
        <taxon>Poales</taxon>
        <taxon>Poaceae</taxon>
        <taxon>BOP clade</taxon>
        <taxon>Oryzoideae</taxon>
        <taxon>Oryzeae</taxon>
        <taxon>Oryzinae</taxon>
        <taxon>Oryza</taxon>
    </lineage>
</organism>
<dbReference type="GO" id="GO:0004190">
    <property type="term" value="F:aspartic-type endopeptidase activity"/>
    <property type="evidence" value="ECO:0007669"/>
    <property type="project" value="UniProtKB-KW"/>
</dbReference>
<keyword evidence="2" id="KW-0645">Protease</keyword>
<evidence type="ECO:0000256" key="3">
    <source>
        <dbReference type="ARBA" id="ARBA00022750"/>
    </source>
</evidence>
<dbReference type="InterPro" id="IPR034161">
    <property type="entry name" value="Pepsin-like_plant"/>
</dbReference>
<dbReference type="Gramene" id="ORGLA05G0245500.1">
    <property type="protein sequence ID" value="ORGLA05G0245500.1"/>
    <property type="gene ID" value="ORGLA05G0245500"/>
</dbReference>
<dbReference type="Pfam" id="PF14541">
    <property type="entry name" value="TAXi_C"/>
    <property type="match status" value="1"/>
</dbReference>